<dbReference type="InterPro" id="IPR001133">
    <property type="entry name" value="NADH_UbQ_OxRdtase_chain4L/K"/>
</dbReference>
<dbReference type="RefSeq" id="WP_144040855.1">
    <property type="nucleotide sequence ID" value="NZ_BMPL01000036.1"/>
</dbReference>
<keyword evidence="9 12" id="KW-0520">NAD</keyword>
<comment type="subcellular location">
    <subcellularLocation>
        <location evidence="12">Cell membrane</location>
        <topology evidence="12">Multi-pass membrane protein</topology>
    </subcellularLocation>
    <subcellularLocation>
        <location evidence="2">Membrane</location>
        <topology evidence="2">Multi-pass membrane protein</topology>
    </subcellularLocation>
</comment>
<dbReference type="GO" id="GO:0048038">
    <property type="term" value="F:quinone binding"/>
    <property type="evidence" value="ECO:0007669"/>
    <property type="project" value="UniProtKB-KW"/>
</dbReference>
<evidence type="ECO:0000313" key="13">
    <source>
        <dbReference type="EMBL" id="TRY13625.1"/>
    </source>
</evidence>
<evidence type="ECO:0000256" key="6">
    <source>
        <dbReference type="ARBA" id="ARBA00022719"/>
    </source>
</evidence>
<dbReference type="OrthoDB" id="9801357at2"/>
<dbReference type="FunFam" id="1.10.287.3510:FF:000001">
    <property type="entry name" value="NADH-quinone oxidoreductase subunit K"/>
    <property type="match status" value="1"/>
</dbReference>
<sequence>MIETLWVIILSFSLFAIGIFGLISRRNLLFILLSLEIMLNGIILLFVAASNLHGNNDGQIMYLLVLTLAASEVAVGLALVIQIYRQQQNLDVDTLTKLRG</sequence>
<proteinExistence type="inferred from homology"/>
<dbReference type="NCBIfam" id="NF004319">
    <property type="entry name" value="PRK05715.1-1"/>
    <property type="match status" value="1"/>
</dbReference>
<evidence type="ECO:0000256" key="5">
    <source>
        <dbReference type="ARBA" id="ARBA00022692"/>
    </source>
</evidence>
<evidence type="ECO:0000256" key="4">
    <source>
        <dbReference type="ARBA" id="ARBA00022448"/>
    </source>
</evidence>
<evidence type="ECO:0000313" key="14">
    <source>
        <dbReference type="Proteomes" id="UP000318126"/>
    </source>
</evidence>
<evidence type="ECO:0000256" key="7">
    <source>
        <dbReference type="ARBA" id="ARBA00022967"/>
    </source>
</evidence>
<comment type="catalytic activity">
    <reaction evidence="12">
        <text>a quinone + NADH + 5 H(+)(in) = a quinol + NAD(+) + 4 H(+)(out)</text>
        <dbReference type="Rhea" id="RHEA:57888"/>
        <dbReference type="ChEBI" id="CHEBI:15378"/>
        <dbReference type="ChEBI" id="CHEBI:24646"/>
        <dbReference type="ChEBI" id="CHEBI:57540"/>
        <dbReference type="ChEBI" id="CHEBI:57945"/>
        <dbReference type="ChEBI" id="CHEBI:132124"/>
    </reaction>
</comment>
<keyword evidence="5 12" id="KW-0812">Transmembrane</keyword>
<dbReference type="Proteomes" id="UP000318126">
    <property type="component" value="Unassembled WGS sequence"/>
</dbReference>
<dbReference type="InterPro" id="IPR039428">
    <property type="entry name" value="NUOK/Mnh_C1-like"/>
</dbReference>
<evidence type="ECO:0000256" key="10">
    <source>
        <dbReference type="ARBA" id="ARBA00023075"/>
    </source>
</evidence>
<dbReference type="EMBL" id="VKGK01000017">
    <property type="protein sequence ID" value="TRY13625.1"/>
    <property type="molecule type" value="Genomic_DNA"/>
</dbReference>
<comment type="subunit">
    <text evidence="12">NDH-1 is composed of 13 different subunits. Subunits NuoA, H, J, K, L, M, N constitute the membrane sector of the complex.</text>
</comment>
<keyword evidence="11 12" id="KW-0472">Membrane</keyword>
<organism evidence="13 14">
    <name type="scientific">Shewanella hanedai</name>
    <name type="common">Alteromonas hanedai</name>
    <dbReference type="NCBI Taxonomy" id="25"/>
    <lineage>
        <taxon>Bacteria</taxon>
        <taxon>Pseudomonadati</taxon>
        <taxon>Pseudomonadota</taxon>
        <taxon>Gammaproteobacteria</taxon>
        <taxon>Alteromonadales</taxon>
        <taxon>Shewanellaceae</taxon>
        <taxon>Shewanella</taxon>
    </lineage>
</organism>
<dbReference type="GO" id="GO:0042773">
    <property type="term" value="P:ATP synthesis coupled electron transport"/>
    <property type="evidence" value="ECO:0007669"/>
    <property type="project" value="InterPro"/>
</dbReference>
<dbReference type="Pfam" id="PF00420">
    <property type="entry name" value="Oxidored_q2"/>
    <property type="match status" value="1"/>
</dbReference>
<reference evidence="14" key="1">
    <citation type="submission" date="2019-07" db="EMBL/GenBank/DDBJ databases">
        <title>Shewanella sp. YLB-08 draft genomic sequence.</title>
        <authorList>
            <person name="Yu L."/>
        </authorList>
    </citation>
    <scope>NUCLEOTIDE SEQUENCE [LARGE SCALE GENOMIC DNA]</scope>
    <source>
        <strain evidence="14">JCM 20706</strain>
    </source>
</reference>
<gene>
    <name evidence="12 13" type="primary">nuoK</name>
    <name evidence="13" type="ORF">FN961_14270</name>
</gene>
<evidence type="ECO:0000256" key="11">
    <source>
        <dbReference type="ARBA" id="ARBA00023136"/>
    </source>
</evidence>
<keyword evidence="13" id="KW-0560">Oxidoreductase</keyword>
<dbReference type="HAMAP" id="MF_01456">
    <property type="entry name" value="NDH1_NuoK"/>
    <property type="match status" value="1"/>
</dbReference>
<keyword evidence="6 12" id="KW-0874">Quinone</keyword>
<feature type="transmembrane region" description="Helical" evidence="12">
    <location>
        <begin position="28"/>
        <end position="48"/>
    </location>
</feature>
<feature type="transmembrane region" description="Helical" evidence="12">
    <location>
        <begin position="60"/>
        <end position="81"/>
    </location>
</feature>
<protein>
    <recommendedName>
        <fullName evidence="12">NADH-quinone oxidoreductase subunit K</fullName>
        <ecNumber evidence="12">7.1.1.-</ecNumber>
    </recommendedName>
    <alternativeName>
        <fullName evidence="12">NADH dehydrogenase I subunit K</fullName>
    </alternativeName>
    <alternativeName>
        <fullName evidence="12">NDH-1 subunit K</fullName>
    </alternativeName>
</protein>
<evidence type="ECO:0000256" key="3">
    <source>
        <dbReference type="ARBA" id="ARBA00010519"/>
    </source>
</evidence>
<dbReference type="NCBIfam" id="NF004320">
    <property type="entry name" value="PRK05715.1-2"/>
    <property type="match status" value="1"/>
</dbReference>
<keyword evidence="10 12" id="KW-0830">Ubiquinone</keyword>
<dbReference type="EC" id="7.1.1.-" evidence="12"/>
<feature type="transmembrane region" description="Helical" evidence="12">
    <location>
        <begin position="6"/>
        <end position="23"/>
    </location>
</feature>
<dbReference type="AlphaFoldDB" id="A0A553JME0"/>
<dbReference type="GO" id="GO:0005886">
    <property type="term" value="C:plasma membrane"/>
    <property type="evidence" value="ECO:0007669"/>
    <property type="project" value="UniProtKB-SubCell"/>
</dbReference>
<keyword evidence="7 12" id="KW-1278">Translocase</keyword>
<dbReference type="GO" id="GO:0030964">
    <property type="term" value="C:NADH dehydrogenase complex"/>
    <property type="evidence" value="ECO:0007669"/>
    <property type="project" value="TreeGrafter"/>
</dbReference>
<keyword evidence="8 12" id="KW-1133">Transmembrane helix</keyword>
<name>A0A553JME0_SHEHA</name>
<comment type="caution">
    <text evidence="13">The sequence shown here is derived from an EMBL/GenBank/DDBJ whole genome shotgun (WGS) entry which is preliminary data.</text>
</comment>
<keyword evidence="14" id="KW-1185">Reference proteome</keyword>
<keyword evidence="4 12" id="KW-0813">Transport</keyword>
<keyword evidence="12" id="KW-1003">Cell membrane</keyword>
<evidence type="ECO:0000256" key="1">
    <source>
        <dbReference type="ARBA" id="ARBA00002378"/>
    </source>
</evidence>
<evidence type="ECO:0000256" key="8">
    <source>
        <dbReference type="ARBA" id="ARBA00022989"/>
    </source>
</evidence>
<dbReference type="PANTHER" id="PTHR11434:SF16">
    <property type="entry name" value="NADH-UBIQUINONE OXIDOREDUCTASE CHAIN 4L"/>
    <property type="match status" value="1"/>
</dbReference>
<comment type="similarity">
    <text evidence="3 12">Belongs to the complex I subunit 4L family.</text>
</comment>
<dbReference type="PANTHER" id="PTHR11434">
    <property type="entry name" value="NADH-UBIQUINONE OXIDOREDUCTASE SUBUNIT ND4L"/>
    <property type="match status" value="1"/>
</dbReference>
<accession>A0A553JME0</accession>
<evidence type="ECO:0000256" key="9">
    <source>
        <dbReference type="ARBA" id="ARBA00023027"/>
    </source>
</evidence>
<evidence type="ECO:0000256" key="12">
    <source>
        <dbReference type="HAMAP-Rule" id="MF_01456"/>
    </source>
</evidence>
<dbReference type="GO" id="GO:0050136">
    <property type="term" value="F:NADH dehydrogenase (quinone) (non-electrogenic) activity"/>
    <property type="evidence" value="ECO:0007669"/>
    <property type="project" value="UniProtKB-UniRule"/>
</dbReference>
<dbReference type="Gene3D" id="1.10.287.3510">
    <property type="match status" value="1"/>
</dbReference>
<comment type="function">
    <text evidence="1 12">NDH-1 shuttles electrons from NADH, via FMN and iron-sulfur (Fe-S) centers, to quinones in the respiratory chain. The immediate electron acceptor for the enzyme in this species is believed to be ubiquinone. Couples the redox reaction to proton translocation (for every two electrons transferred, four hydrogen ions are translocated across the cytoplasmic membrane), and thus conserves the redox energy in a proton gradient.</text>
</comment>
<evidence type="ECO:0000256" key="2">
    <source>
        <dbReference type="ARBA" id="ARBA00004141"/>
    </source>
</evidence>